<keyword evidence="12" id="KW-1185">Reference proteome</keyword>
<dbReference type="RefSeq" id="WP_087109674.1">
    <property type="nucleotide sequence ID" value="NZ_CBCSCN010000002.1"/>
</dbReference>
<dbReference type="NCBIfam" id="TIGR00057">
    <property type="entry name" value="L-threonylcarbamoyladenylate synthase"/>
    <property type="match status" value="1"/>
</dbReference>
<dbReference type="EC" id="2.7.7.87" evidence="9"/>
<name>A0A1X7AJF3_9GAMM</name>
<dbReference type="OrthoDB" id="9814580at2"/>
<dbReference type="EMBL" id="FWPT01000004">
    <property type="protein sequence ID" value="SMA46401.1"/>
    <property type="molecule type" value="Genomic_DNA"/>
</dbReference>
<gene>
    <name evidence="9 11" type="primary">tsaC</name>
    <name evidence="11" type="ORF">EHSB41UT_02163</name>
</gene>
<keyword evidence="4 9" id="KW-0819">tRNA processing</keyword>
<evidence type="ECO:0000256" key="6">
    <source>
        <dbReference type="ARBA" id="ARBA00022741"/>
    </source>
</evidence>
<sequence length="193" mass="21025">MSEQAKQLQAQQSITAATDAVRTGGVIAYPTEAVWGLGCDPWNQRAVEQILAIKRRPVEKGLILVAASEEQLLPLLAPLTDEQRAVLTEHWPGPFTFLIPDHNLWAPEWVRGEHSSVAVRVSDHPMVKALCEQWGKPLVSTSANRAGEDALRSYEEVVSLLGEEVDVVVEGEVGQNASPSQICDLVSGNVIRS</sequence>
<comment type="subcellular location">
    <subcellularLocation>
        <location evidence="1 9">Cytoplasm</location>
    </subcellularLocation>
</comment>
<comment type="function">
    <text evidence="9">Required for the formation of a threonylcarbamoyl group on adenosine at position 37 (t(6)A37) in tRNAs that read codons beginning with adenine. Catalyzes the conversion of L-threonine, HCO(3)(-)/CO(2) and ATP to give threonylcarbamoyl-AMP (TC-AMP) as the acyladenylate intermediate, with the release of diphosphate.</text>
</comment>
<dbReference type="PANTHER" id="PTHR17490">
    <property type="entry name" value="SUA5"/>
    <property type="match status" value="1"/>
</dbReference>
<dbReference type="InterPro" id="IPR023535">
    <property type="entry name" value="TC-AMP_synthase"/>
</dbReference>
<dbReference type="GO" id="GO:0000049">
    <property type="term" value="F:tRNA binding"/>
    <property type="evidence" value="ECO:0007669"/>
    <property type="project" value="TreeGrafter"/>
</dbReference>
<comment type="similarity">
    <text evidence="9">Belongs to the SUA5 family. TsaC subfamily.</text>
</comment>
<dbReference type="GO" id="GO:0005737">
    <property type="term" value="C:cytoplasm"/>
    <property type="evidence" value="ECO:0007669"/>
    <property type="project" value="UniProtKB-SubCell"/>
</dbReference>
<feature type="domain" description="YrdC-like" evidence="10">
    <location>
        <begin position="11"/>
        <end position="193"/>
    </location>
</feature>
<dbReference type="SUPFAM" id="SSF55821">
    <property type="entry name" value="YrdC/RibB"/>
    <property type="match status" value="1"/>
</dbReference>
<dbReference type="InterPro" id="IPR017945">
    <property type="entry name" value="DHBP_synth_RibB-like_a/b_dom"/>
</dbReference>
<dbReference type="Proteomes" id="UP000196573">
    <property type="component" value="Unassembled WGS sequence"/>
</dbReference>
<keyword evidence="3 9" id="KW-0808">Transferase</keyword>
<evidence type="ECO:0000256" key="7">
    <source>
        <dbReference type="ARBA" id="ARBA00022840"/>
    </source>
</evidence>
<keyword evidence="5 9" id="KW-0548">Nucleotidyltransferase</keyword>
<keyword evidence="7 9" id="KW-0067">ATP-binding</keyword>
<dbReference type="Gene3D" id="3.90.870.10">
    <property type="entry name" value="DHBP synthase"/>
    <property type="match status" value="1"/>
</dbReference>
<dbReference type="InterPro" id="IPR050156">
    <property type="entry name" value="TC-AMP_synthase_SUA5"/>
</dbReference>
<dbReference type="Pfam" id="PF01300">
    <property type="entry name" value="Sua5_yciO_yrdC"/>
    <property type="match status" value="1"/>
</dbReference>
<dbReference type="HAMAP" id="MF_01852">
    <property type="entry name" value="TsaC"/>
    <property type="match status" value="1"/>
</dbReference>
<keyword evidence="2 9" id="KW-0963">Cytoplasm</keyword>
<dbReference type="FunFam" id="3.90.870.10:FF:000004">
    <property type="entry name" value="Threonylcarbamoyl-AMP synthase"/>
    <property type="match status" value="1"/>
</dbReference>
<organism evidence="11 12">
    <name type="scientific">Parendozoicomonas haliclonae</name>
    <dbReference type="NCBI Taxonomy" id="1960125"/>
    <lineage>
        <taxon>Bacteria</taxon>
        <taxon>Pseudomonadati</taxon>
        <taxon>Pseudomonadota</taxon>
        <taxon>Gammaproteobacteria</taxon>
        <taxon>Oceanospirillales</taxon>
        <taxon>Endozoicomonadaceae</taxon>
        <taxon>Parendozoicomonas</taxon>
    </lineage>
</organism>
<dbReference type="GO" id="GO:0003725">
    <property type="term" value="F:double-stranded RNA binding"/>
    <property type="evidence" value="ECO:0007669"/>
    <property type="project" value="InterPro"/>
</dbReference>
<keyword evidence="6 9" id="KW-0547">Nucleotide-binding</keyword>
<comment type="catalytic activity">
    <reaction evidence="8 9">
        <text>L-threonine + hydrogencarbonate + ATP = L-threonylcarbamoyladenylate + diphosphate + H2O</text>
        <dbReference type="Rhea" id="RHEA:36407"/>
        <dbReference type="ChEBI" id="CHEBI:15377"/>
        <dbReference type="ChEBI" id="CHEBI:17544"/>
        <dbReference type="ChEBI" id="CHEBI:30616"/>
        <dbReference type="ChEBI" id="CHEBI:33019"/>
        <dbReference type="ChEBI" id="CHEBI:57926"/>
        <dbReference type="ChEBI" id="CHEBI:73682"/>
        <dbReference type="EC" id="2.7.7.87"/>
    </reaction>
</comment>
<dbReference type="GO" id="GO:0005524">
    <property type="term" value="F:ATP binding"/>
    <property type="evidence" value="ECO:0007669"/>
    <property type="project" value="UniProtKB-UniRule"/>
</dbReference>
<reference evidence="11 12" key="1">
    <citation type="submission" date="2017-03" db="EMBL/GenBank/DDBJ databases">
        <authorList>
            <person name="Afonso C.L."/>
            <person name="Miller P.J."/>
            <person name="Scott M.A."/>
            <person name="Spackman E."/>
            <person name="Goraichik I."/>
            <person name="Dimitrov K.M."/>
            <person name="Suarez D.L."/>
            <person name="Swayne D.E."/>
        </authorList>
    </citation>
    <scope>NUCLEOTIDE SEQUENCE [LARGE SCALE GENOMIC DNA]</scope>
    <source>
        <strain evidence="11">SB41UT1</strain>
    </source>
</reference>
<proteinExistence type="inferred from homology"/>
<protein>
    <recommendedName>
        <fullName evidence="9">Threonylcarbamoyl-AMP synthase</fullName>
        <shortName evidence="9">TC-AMP synthase</shortName>
        <ecNumber evidence="9">2.7.7.87</ecNumber>
    </recommendedName>
    <alternativeName>
        <fullName evidence="9">L-threonylcarbamoyladenylate synthase</fullName>
    </alternativeName>
    <alternativeName>
        <fullName evidence="9">t(6)A37 threonylcarbamoyladenosine biosynthesis protein TsaC</fullName>
    </alternativeName>
    <alternativeName>
        <fullName evidence="9">tRNA threonylcarbamoyladenosine biosynthesis protein TsaC</fullName>
    </alternativeName>
</protein>
<evidence type="ECO:0000256" key="2">
    <source>
        <dbReference type="ARBA" id="ARBA00022490"/>
    </source>
</evidence>
<evidence type="ECO:0000313" key="11">
    <source>
        <dbReference type="EMBL" id="SMA46401.1"/>
    </source>
</evidence>
<dbReference type="GO" id="GO:0006450">
    <property type="term" value="P:regulation of translational fidelity"/>
    <property type="evidence" value="ECO:0007669"/>
    <property type="project" value="TreeGrafter"/>
</dbReference>
<evidence type="ECO:0000256" key="5">
    <source>
        <dbReference type="ARBA" id="ARBA00022695"/>
    </source>
</evidence>
<dbReference type="AlphaFoldDB" id="A0A1X7AJF3"/>
<accession>A0A1X7AJF3</accession>
<dbReference type="InterPro" id="IPR006070">
    <property type="entry name" value="Sua5-like_dom"/>
</dbReference>
<evidence type="ECO:0000256" key="1">
    <source>
        <dbReference type="ARBA" id="ARBA00004496"/>
    </source>
</evidence>
<evidence type="ECO:0000256" key="8">
    <source>
        <dbReference type="ARBA" id="ARBA00048366"/>
    </source>
</evidence>
<evidence type="ECO:0000256" key="3">
    <source>
        <dbReference type="ARBA" id="ARBA00022679"/>
    </source>
</evidence>
<evidence type="ECO:0000313" key="12">
    <source>
        <dbReference type="Proteomes" id="UP000196573"/>
    </source>
</evidence>
<evidence type="ECO:0000259" key="10">
    <source>
        <dbReference type="PROSITE" id="PS51163"/>
    </source>
</evidence>
<evidence type="ECO:0000256" key="9">
    <source>
        <dbReference type="HAMAP-Rule" id="MF_01852"/>
    </source>
</evidence>
<dbReference type="GO" id="GO:0002949">
    <property type="term" value="P:tRNA threonylcarbamoyladenosine modification"/>
    <property type="evidence" value="ECO:0007669"/>
    <property type="project" value="UniProtKB-UniRule"/>
</dbReference>
<dbReference type="GO" id="GO:0061710">
    <property type="term" value="F:L-threonylcarbamoyladenylate synthase"/>
    <property type="evidence" value="ECO:0007669"/>
    <property type="project" value="UniProtKB-EC"/>
</dbReference>
<dbReference type="PANTHER" id="PTHR17490:SF18">
    <property type="entry name" value="THREONYLCARBAMOYL-AMP SYNTHASE"/>
    <property type="match status" value="1"/>
</dbReference>
<evidence type="ECO:0000256" key="4">
    <source>
        <dbReference type="ARBA" id="ARBA00022694"/>
    </source>
</evidence>
<dbReference type="PROSITE" id="PS51163">
    <property type="entry name" value="YRDC"/>
    <property type="match status" value="1"/>
</dbReference>